<dbReference type="PANTHER" id="PTHR43179:SF7">
    <property type="entry name" value="RHAMNOSYLTRANSFERASE WBBL"/>
    <property type="match status" value="1"/>
</dbReference>
<proteinExistence type="predicted"/>
<evidence type="ECO:0000256" key="1">
    <source>
        <dbReference type="ARBA" id="ARBA00022679"/>
    </source>
</evidence>
<dbReference type="InterPro" id="IPR029044">
    <property type="entry name" value="Nucleotide-diphossugar_trans"/>
</dbReference>
<sequence>MKLSIIVLNYQTKNLVKQCLKNIVNLNLPFKYEIIVVDNDSRDGIEKMIDEEFPDVRFIQSDKNNGMGAGNNLGIKAAWGEYVLILNPDVVVLENSLEKMVEFLDGHSQTGTVAPKLLNPNRTYQQSRYQFPDFFLLPAFIRTGLKKISQGKLDEYFMNNVPGDSAHKIDWARGSALMVRRYVLEQINGFDQNFFMYMEDTDLCRRVWRLGFEIWYLPEAQLIHYYARESADSGQWLKDLTKKITWIHIFSWLKYFWKWRGKE</sequence>
<dbReference type="Proteomes" id="UP000231464">
    <property type="component" value="Unassembled WGS sequence"/>
</dbReference>
<evidence type="ECO:0000259" key="3">
    <source>
        <dbReference type="Pfam" id="PF02709"/>
    </source>
</evidence>
<evidence type="ECO:0000313" key="4">
    <source>
        <dbReference type="EMBL" id="PIT89639.1"/>
    </source>
</evidence>
<feature type="domain" description="Galactosyltransferase C-terminal" evidence="3">
    <location>
        <begin position="173"/>
        <end position="219"/>
    </location>
</feature>
<feature type="domain" description="Glycosyltransferase 2-like" evidence="2">
    <location>
        <begin position="4"/>
        <end position="131"/>
    </location>
</feature>
<evidence type="ECO:0008006" key="6">
    <source>
        <dbReference type="Google" id="ProtNLM"/>
    </source>
</evidence>
<gene>
    <name evidence="4" type="ORF">COU23_02825</name>
</gene>
<dbReference type="EMBL" id="PFBP01000045">
    <property type="protein sequence ID" value="PIT89639.1"/>
    <property type="molecule type" value="Genomic_DNA"/>
</dbReference>
<dbReference type="CDD" id="cd04186">
    <property type="entry name" value="GT_2_like_c"/>
    <property type="match status" value="1"/>
</dbReference>
<evidence type="ECO:0000259" key="2">
    <source>
        <dbReference type="Pfam" id="PF00535"/>
    </source>
</evidence>
<dbReference type="InterPro" id="IPR027791">
    <property type="entry name" value="Galactosyl_T_C"/>
</dbReference>
<protein>
    <recommendedName>
        <fullName evidence="6">Glycosyltransferase 2-like domain-containing protein</fullName>
    </recommendedName>
</protein>
<dbReference type="GO" id="GO:0016740">
    <property type="term" value="F:transferase activity"/>
    <property type="evidence" value="ECO:0007669"/>
    <property type="project" value="UniProtKB-KW"/>
</dbReference>
<dbReference type="PANTHER" id="PTHR43179">
    <property type="entry name" value="RHAMNOSYLTRANSFERASE WBBL"/>
    <property type="match status" value="1"/>
</dbReference>
<keyword evidence="1" id="KW-0808">Transferase</keyword>
<comment type="caution">
    <text evidence="4">The sequence shown here is derived from an EMBL/GenBank/DDBJ whole genome shotgun (WGS) entry which is preliminary data.</text>
</comment>
<organism evidence="4 5">
    <name type="scientific">Candidatus Kuenenbacteria bacterium CG10_big_fil_rev_8_21_14_0_10_36_11</name>
    <dbReference type="NCBI Taxonomy" id="1974618"/>
    <lineage>
        <taxon>Bacteria</taxon>
        <taxon>Candidatus Kueneniibacteriota</taxon>
    </lineage>
</organism>
<reference evidence="5" key="1">
    <citation type="submission" date="2017-09" db="EMBL/GenBank/DDBJ databases">
        <title>Depth-based differentiation of microbial function through sediment-hosted aquifers and enrichment of novel symbionts in the deep terrestrial subsurface.</title>
        <authorList>
            <person name="Probst A.J."/>
            <person name="Ladd B."/>
            <person name="Jarett J.K."/>
            <person name="Geller-Mcgrath D.E."/>
            <person name="Sieber C.M.K."/>
            <person name="Emerson J.B."/>
            <person name="Anantharaman K."/>
            <person name="Thomas B.C."/>
            <person name="Malmstrom R."/>
            <person name="Stieglmeier M."/>
            <person name="Klingl A."/>
            <person name="Woyke T."/>
            <person name="Ryan C.M."/>
            <person name="Banfield J.F."/>
        </authorList>
    </citation>
    <scope>NUCLEOTIDE SEQUENCE [LARGE SCALE GENOMIC DNA]</scope>
</reference>
<dbReference type="Gene3D" id="3.90.550.10">
    <property type="entry name" value="Spore Coat Polysaccharide Biosynthesis Protein SpsA, Chain A"/>
    <property type="match status" value="1"/>
</dbReference>
<dbReference type="InterPro" id="IPR001173">
    <property type="entry name" value="Glyco_trans_2-like"/>
</dbReference>
<dbReference type="AlphaFoldDB" id="A0A2M6WA19"/>
<dbReference type="Pfam" id="PF00535">
    <property type="entry name" value="Glycos_transf_2"/>
    <property type="match status" value="1"/>
</dbReference>
<evidence type="ECO:0000313" key="5">
    <source>
        <dbReference type="Proteomes" id="UP000231464"/>
    </source>
</evidence>
<dbReference type="Pfam" id="PF02709">
    <property type="entry name" value="Glyco_transf_7C"/>
    <property type="match status" value="1"/>
</dbReference>
<accession>A0A2M6WA19</accession>
<name>A0A2M6WA19_9BACT</name>
<dbReference type="SUPFAM" id="SSF53448">
    <property type="entry name" value="Nucleotide-diphospho-sugar transferases"/>
    <property type="match status" value="1"/>
</dbReference>